<protein>
    <recommendedName>
        <fullName evidence="4">Type 4 fimbrial biogenesis protein PilX N-terminal domain-containing protein</fullName>
    </recommendedName>
</protein>
<dbReference type="AlphaFoldDB" id="A0A1G2CTM5"/>
<accession>A0A1G2CTM5</accession>
<comment type="caution">
    <text evidence="2">The sequence shown here is derived from an EMBL/GenBank/DDBJ whole genome shotgun (WGS) entry which is preliminary data.</text>
</comment>
<dbReference type="EMBL" id="MHLH01000012">
    <property type="protein sequence ID" value="OGZ04011.1"/>
    <property type="molecule type" value="Genomic_DNA"/>
</dbReference>
<dbReference type="STRING" id="1798657.A2648_00210"/>
<gene>
    <name evidence="2" type="ORF">A2648_00210</name>
</gene>
<evidence type="ECO:0000313" key="2">
    <source>
        <dbReference type="EMBL" id="OGZ04011.1"/>
    </source>
</evidence>
<evidence type="ECO:0000313" key="3">
    <source>
        <dbReference type="Proteomes" id="UP000178841"/>
    </source>
</evidence>
<reference evidence="2 3" key="1">
    <citation type="journal article" date="2016" name="Nat. Commun.">
        <title>Thousands of microbial genomes shed light on interconnected biogeochemical processes in an aquifer system.</title>
        <authorList>
            <person name="Anantharaman K."/>
            <person name="Brown C.T."/>
            <person name="Hug L.A."/>
            <person name="Sharon I."/>
            <person name="Castelle C.J."/>
            <person name="Probst A.J."/>
            <person name="Thomas B.C."/>
            <person name="Singh A."/>
            <person name="Wilkins M.J."/>
            <person name="Karaoz U."/>
            <person name="Brodie E.L."/>
            <person name="Williams K.H."/>
            <person name="Hubbard S.S."/>
            <person name="Banfield J.F."/>
        </authorList>
    </citation>
    <scope>NUCLEOTIDE SEQUENCE [LARGE SCALE GENOMIC DNA]</scope>
</reference>
<feature type="transmembrane region" description="Helical" evidence="1">
    <location>
        <begin position="15"/>
        <end position="36"/>
    </location>
</feature>
<name>A0A1G2CTM5_9BACT</name>
<organism evidence="2 3">
    <name type="scientific">Candidatus Lloydbacteria bacterium RIFCSPHIGHO2_01_FULL_41_20</name>
    <dbReference type="NCBI Taxonomy" id="1798657"/>
    <lineage>
        <taxon>Bacteria</taxon>
        <taxon>Candidatus Lloydiibacteriota</taxon>
    </lineage>
</organism>
<keyword evidence="1" id="KW-1133">Transmembrane helix</keyword>
<evidence type="ECO:0000256" key="1">
    <source>
        <dbReference type="SAM" id="Phobius"/>
    </source>
</evidence>
<keyword evidence="1" id="KW-0812">Transmembrane</keyword>
<dbReference type="Proteomes" id="UP000178841">
    <property type="component" value="Unassembled WGS sequence"/>
</dbReference>
<keyword evidence="1" id="KW-0472">Membrane</keyword>
<proteinExistence type="predicted"/>
<evidence type="ECO:0008006" key="4">
    <source>
        <dbReference type="Google" id="ProtNLM"/>
    </source>
</evidence>
<sequence>MDYFKKFRRVNKQKGQAIITSVVFLLFISLSLMLGVSNSSLREFKITQDTIKSIQSYFTAESGNEDVSYRLKTGKQVSASQTLSLNGATTTVTVIDIGGSDKEIISSSNFDNLIRKIKTQLTVSTSGASFVYGVQVGDGGFDLQNTATIVGNVYSNGPINGANSNIVKGDIISAGSTGLISGVHATSSAYAHTITNSTIDKDAYYQTLTNTTVGGTNYPGSIDQPKSTLPISDALITQWENDAALGGTISSPCPYQITNYTTIGPKKISCDLEISGNPTVTIDGPLWVTGNITIKNSAILRINPAIGNKSIAIIADNPANRSTSGVINVENTTSFFGAGFSGSYILLVSQNNSAETGGDNDAITAKNSANGEELLVYAGHGNISLENSVSLRGVTAYKITAKNTTEVVYTTGLASLLFSSGPSGSFVINGWREVK</sequence>